<proteinExistence type="predicted"/>
<evidence type="ECO:0000256" key="4">
    <source>
        <dbReference type="PROSITE-ProRule" id="PRU00175"/>
    </source>
</evidence>
<keyword evidence="3" id="KW-0862">Zinc</keyword>
<feature type="domain" description="RING-type" evidence="5">
    <location>
        <begin position="162"/>
        <end position="203"/>
    </location>
</feature>
<keyword evidence="1" id="KW-0479">Metal-binding</keyword>
<dbReference type="GO" id="GO:0006511">
    <property type="term" value="P:ubiquitin-dependent protein catabolic process"/>
    <property type="evidence" value="ECO:0007669"/>
    <property type="project" value="TreeGrafter"/>
</dbReference>
<sequence>MRAELYHKINYFPEPEDADTIKINVRMLCGDDIVTSSTWQISEQQFHEGAYESLESFLREELEIGINHDDITDMTVYLLHHIDEVICSAFFSFSLEVWLALYPLSNDDDDAQLQEAAQRSFDETSNISSRPASKLVVESLTRRTYMTKIEKEEKNKIDVEGCTICLQEFSEGATVVTLPCGHDFDDECIVKWLEISPICPVCRFELPRE</sequence>
<name>A0A8X8BB60_BRACI</name>
<dbReference type="PROSITE" id="PS50089">
    <property type="entry name" value="ZF_RING_2"/>
    <property type="match status" value="1"/>
</dbReference>
<dbReference type="Pfam" id="PF13639">
    <property type="entry name" value="zf-RING_2"/>
    <property type="match status" value="1"/>
</dbReference>
<evidence type="ECO:0000259" key="5">
    <source>
        <dbReference type="PROSITE" id="PS50089"/>
    </source>
</evidence>
<comment type="caution">
    <text evidence="6">The sequence shown here is derived from an EMBL/GenBank/DDBJ whole genome shotgun (WGS) entry which is preliminary data.</text>
</comment>
<keyword evidence="7" id="KW-1185">Reference proteome</keyword>
<reference evidence="6 7" key="1">
    <citation type="submission" date="2020-02" db="EMBL/GenBank/DDBJ databases">
        <authorList>
            <person name="Ma Q."/>
            <person name="Huang Y."/>
            <person name="Song X."/>
            <person name="Pei D."/>
        </authorList>
    </citation>
    <scope>NUCLEOTIDE SEQUENCE [LARGE SCALE GENOMIC DNA]</scope>
    <source>
        <strain evidence="6">Sxm20200214</strain>
        <tissue evidence="6">Leaf</tissue>
    </source>
</reference>
<dbReference type="InterPro" id="IPR051834">
    <property type="entry name" value="RING_finger_E3_ligase"/>
</dbReference>
<dbReference type="GO" id="GO:0005634">
    <property type="term" value="C:nucleus"/>
    <property type="evidence" value="ECO:0007669"/>
    <property type="project" value="TreeGrafter"/>
</dbReference>
<dbReference type="EMBL" id="JAAMPC010000002">
    <property type="protein sequence ID" value="KAG2328192.1"/>
    <property type="molecule type" value="Genomic_DNA"/>
</dbReference>
<gene>
    <name evidence="6" type="ORF">Bca52824_010920</name>
</gene>
<dbReference type="AlphaFoldDB" id="A0A8X8BB60"/>
<dbReference type="PANTHER" id="PTHR45931:SF13">
    <property type="entry name" value="GENOME ASSEMBLY, CHROMOSOME: A05"/>
    <property type="match status" value="1"/>
</dbReference>
<organism evidence="6 7">
    <name type="scientific">Brassica carinata</name>
    <name type="common">Ethiopian mustard</name>
    <name type="synonym">Abyssinian cabbage</name>
    <dbReference type="NCBI Taxonomy" id="52824"/>
    <lineage>
        <taxon>Eukaryota</taxon>
        <taxon>Viridiplantae</taxon>
        <taxon>Streptophyta</taxon>
        <taxon>Embryophyta</taxon>
        <taxon>Tracheophyta</taxon>
        <taxon>Spermatophyta</taxon>
        <taxon>Magnoliopsida</taxon>
        <taxon>eudicotyledons</taxon>
        <taxon>Gunneridae</taxon>
        <taxon>Pentapetalae</taxon>
        <taxon>rosids</taxon>
        <taxon>malvids</taxon>
        <taxon>Brassicales</taxon>
        <taxon>Brassicaceae</taxon>
        <taxon>Brassiceae</taxon>
        <taxon>Brassica</taxon>
    </lineage>
</organism>
<dbReference type="InterPro" id="IPR013083">
    <property type="entry name" value="Znf_RING/FYVE/PHD"/>
</dbReference>
<evidence type="ECO:0000256" key="1">
    <source>
        <dbReference type="ARBA" id="ARBA00022723"/>
    </source>
</evidence>
<protein>
    <recommendedName>
        <fullName evidence="5">RING-type domain-containing protein</fullName>
    </recommendedName>
</protein>
<dbReference type="Proteomes" id="UP000886595">
    <property type="component" value="Unassembled WGS sequence"/>
</dbReference>
<accession>A0A8X8BB60</accession>
<evidence type="ECO:0000313" key="6">
    <source>
        <dbReference type="EMBL" id="KAG2328192.1"/>
    </source>
</evidence>
<dbReference type="Gene3D" id="3.30.40.10">
    <property type="entry name" value="Zinc/RING finger domain, C3HC4 (zinc finger)"/>
    <property type="match status" value="1"/>
</dbReference>
<dbReference type="PANTHER" id="PTHR45931">
    <property type="entry name" value="SI:CH211-59O9.10"/>
    <property type="match status" value="1"/>
</dbReference>
<evidence type="ECO:0000256" key="3">
    <source>
        <dbReference type="ARBA" id="ARBA00022833"/>
    </source>
</evidence>
<dbReference type="GO" id="GO:0008270">
    <property type="term" value="F:zinc ion binding"/>
    <property type="evidence" value="ECO:0007669"/>
    <property type="project" value="UniProtKB-KW"/>
</dbReference>
<dbReference type="SMART" id="SM00184">
    <property type="entry name" value="RING"/>
    <property type="match status" value="1"/>
</dbReference>
<dbReference type="OrthoDB" id="1163713at2759"/>
<dbReference type="SUPFAM" id="SSF57850">
    <property type="entry name" value="RING/U-box"/>
    <property type="match status" value="1"/>
</dbReference>
<dbReference type="GO" id="GO:0061630">
    <property type="term" value="F:ubiquitin protein ligase activity"/>
    <property type="evidence" value="ECO:0007669"/>
    <property type="project" value="TreeGrafter"/>
</dbReference>
<keyword evidence="2 4" id="KW-0863">Zinc-finger</keyword>
<dbReference type="InterPro" id="IPR001841">
    <property type="entry name" value="Znf_RING"/>
</dbReference>
<evidence type="ECO:0000256" key="2">
    <source>
        <dbReference type="ARBA" id="ARBA00022771"/>
    </source>
</evidence>
<evidence type="ECO:0000313" key="7">
    <source>
        <dbReference type="Proteomes" id="UP000886595"/>
    </source>
</evidence>